<feature type="transmembrane region" description="Helical" evidence="1">
    <location>
        <begin position="234"/>
        <end position="256"/>
    </location>
</feature>
<evidence type="ECO:0000256" key="1">
    <source>
        <dbReference type="SAM" id="Phobius"/>
    </source>
</evidence>
<keyword evidence="3" id="KW-1185">Reference proteome</keyword>
<keyword evidence="1" id="KW-1133">Transmembrane helix</keyword>
<feature type="transmembrane region" description="Helical" evidence="1">
    <location>
        <begin position="55"/>
        <end position="77"/>
    </location>
</feature>
<sequence length="392" mass="40886">MILNVVVVAVVTAMAALLASRRVASAPLWRATTTPLASIIGSGFLVLGPLLGGAYGIWAILVMAVLNAVAWAFGAAIRQSIADPRPSPRLDTAASVVLAFAYVISVAYYLNLFGAFAVSLTPFDTDMAARTVSTAVFLCVLIVGWTKGFAALERMEQVSVGIKLAIIAGLLTGLAITFAQRAGAGTLIIETQHLAFWPAITLGFGLIVTVQGFETSRFLGESYDAPMRVRSMKLAQLTAAAIYMVYIILLVPLFAASEYQLSETAIIDMMAGVAPVLPLLLVAAALAAQFSAAVADTSGSGGLIAEVTRGRVDPRTGYAVLVGLGVVMTWTLDVFQIIAFASRAFALYYTLQAVVAAQTSLGRGAKTRAFGWAALAIFGALIVVLGRAAEGG</sequence>
<proteinExistence type="predicted"/>
<reference evidence="2 3" key="1">
    <citation type="submission" date="2016-10" db="EMBL/GenBank/DDBJ databases">
        <authorList>
            <person name="de Groot N.N."/>
        </authorList>
    </citation>
    <scope>NUCLEOTIDE SEQUENCE [LARGE SCALE GENOMIC DNA]</scope>
    <source>
        <strain evidence="2 3">DSM 16199</strain>
    </source>
</reference>
<evidence type="ECO:0000313" key="2">
    <source>
        <dbReference type="EMBL" id="SFL08390.1"/>
    </source>
</evidence>
<feature type="transmembrane region" description="Helical" evidence="1">
    <location>
        <begin position="132"/>
        <end position="152"/>
    </location>
</feature>
<dbReference type="EMBL" id="FOTF01000007">
    <property type="protein sequence ID" value="SFL08390.1"/>
    <property type="molecule type" value="Genomic_DNA"/>
</dbReference>
<feature type="transmembrane region" description="Helical" evidence="1">
    <location>
        <begin position="369"/>
        <end position="389"/>
    </location>
</feature>
<feature type="transmembrane region" description="Helical" evidence="1">
    <location>
        <begin position="164"/>
        <end position="182"/>
    </location>
</feature>
<name>A0A1I4ETF3_9RHOB</name>
<gene>
    <name evidence="2" type="ORF">SAMN04488004_107143</name>
</gene>
<evidence type="ECO:0000313" key="3">
    <source>
        <dbReference type="Proteomes" id="UP000199550"/>
    </source>
</evidence>
<organism evidence="2 3">
    <name type="scientific">Loktanella salsilacus</name>
    <dbReference type="NCBI Taxonomy" id="195913"/>
    <lineage>
        <taxon>Bacteria</taxon>
        <taxon>Pseudomonadati</taxon>
        <taxon>Pseudomonadota</taxon>
        <taxon>Alphaproteobacteria</taxon>
        <taxon>Rhodobacterales</taxon>
        <taxon>Roseobacteraceae</taxon>
        <taxon>Loktanella</taxon>
    </lineage>
</organism>
<feature type="transmembrane region" description="Helical" evidence="1">
    <location>
        <begin position="194"/>
        <end position="213"/>
    </location>
</feature>
<dbReference type="Gene3D" id="1.20.1740.10">
    <property type="entry name" value="Amino acid/polyamine transporter I"/>
    <property type="match status" value="1"/>
</dbReference>
<dbReference type="RefSeq" id="WP_175499223.1">
    <property type="nucleotide sequence ID" value="NZ_FOTF01000007.1"/>
</dbReference>
<accession>A0A1I4ETF3</accession>
<feature type="transmembrane region" description="Helical" evidence="1">
    <location>
        <begin position="97"/>
        <end position="120"/>
    </location>
</feature>
<dbReference type="STRING" id="195913.SAMN04488004_107143"/>
<dbReference type="Proteomes" id="UP000199550">
    <property type="component" value="Unassembled WGS sequence"/>
</dbReference>
<dbReference type="AlphaFoldDB" id="A0A1I4ETF3"/>
<feature type="transmembrane region" description="Helical" evidence="1">
    <location>
        <begin position="316"/>
        <end position="332"/>
    </location>
</feature>
<protein>
    <submittedName>
        <fullName evidence="2">Uncharacterized protein</fullName>
    </submittedName>
</protein>
<keyword evidence="1" id="KW-0812">Transmembrane</keyword>
<feature type="transmembrane region" description="Helical" evidence="1">
    <location>
        <begin position="276"/>
        <end position="295"/>
    </location>
</feature>
<keyword evidence="1" id="KW-0472">Membrane</keyword>